<dbReference type="SUPFAM" id="SSF54695">
    <property type="entry name" value="POZ domain"/>
    <property type="match status" value="1"/>
</dbReference>
<keyword evidence="6" id="KW-1185">Reference proteome</keyword>
<dbReference type="InterPro" id="IPR011333">
    <property type="entry name" value="SKP1/BTB/POZ_sf"/>
</dbReference>
<gene>
    <name evidence="5" type="ORF">CHILSU_LOCUS5009</name>
</gene>
<sequence>MFTSLLNSQTLVDVTLAAEGQQLKAHKLVLSACSTYFHSLFVDNPSRHPIVILKDVKFADLRTMVDFIYYGEVNVTEDQLPKVLDTAKMLKVKGLTEMPDSTSLTRAHGSCDARADLADPTPASPPARRKRRRQSSNGSTCIALEGERTDEPPTSLEQCRAGGGGGGAGGGGGGGDTVTLSSVPQQRRDYDDRLDSVQPTAESINVEPMGMEPNAGMAQQECFSQGGLKVRRLKNLKRQSRVAGEVAGAEAGATAVRKQASEPAPAPSTAAHTPPLLKHDSYPQYRDKKDTVSLSRVPQELVHSAVLP</sequence>
<dbReference type="InterPro" id="IPR000210">
    <property type="entry name" value="BTB/POZ_dom"/>
</dbReference>
<name>A0ABN8LD75_CHISP</name>
<reference evidence="5" key="1">
    <citation type="submission" date="2021-12" db="EMBL/GenBank/DDBJ databases">
        <authorList>
            <person name="King R."/>
        </authorList>
    </citation>
    <scope>NUCLEOTIDE SEQUENCE</scope>
</reference>
<keyword evidence="2" id="KW-0539">Nucleus</keyword>
<organism evidence="5 6">
    <name type="scientific">Chilo suppressalis</name>
    <name type="common">Asiatic rice borer moth</name>
    <dbReference type="NCBI Taxonomy" id="168631"/>
    <lineage>
        <taxon>Eukaryota</taxon>
        <taxon>Metazoa</taxon>
        <taxon>Ecdysozoa</taxon>
        <taxon>Arthropoda</taxon>
        <taxon>Hexapoda</taxon>
        <taxon>Insecta</taxon>
        <taxon>Pterygota</taxon>
        <taxon>Neoptera</taxon>
        <taxon>Endopterygota</taxon>
        <taxon>Lepidoptera</taxon>
        <taxon>Glossata</taxon>
        <taxon>Ditrysia</taxon>
        <taxon>Pyraloidea</taxon>
        <taxon>Crambidae</taxon>
        <taxon>Crambinae</taxon>
        <taxon>Chilo</taxon>
    </lineage>
</organism>
<evidence type="ECO:0000259" key="4">
    <source>
        <dbReference type="PROSITE" id="PS50097"/>
    </source>
</evidence>
<dbReference type="Proteomes" id="UP001153292">
    <property type="component" value="Chromosome 2"/>
</dbReference>
<dbReference type="PROSITE" id="PS50097">
    <property type="entry name" value="BTB"/>
    <property type="match status" value="1"/>
</dbReference>
<dbReference type="CDD" id="cd18315">
    <property type="entry name" value="BTB_POZ_BAB-like"/>
    <property type="match status" value="1"/>
</dbReference>
<accession>A0ABN8LD75</accession>
<dbReference type="Pfam" id="PF00651">
    <property type="entry name" value="BTB"/>
    <property type="match status" value="1"/>
</dbReference>
<protein>
    <recommendedName>
        <fullName evidence="4">BTB domain-containing protein</fullName>
    </recommendedName>
</protein>
<dbReference type="Gene3D" id="3.30.710.10">
    <property type="entry name" value="Potassium Channel Kv1.1, Chain A"/>
    <property type="match status" value="1"/>
</dbReference>
<feature type="region of interest" description="Disordered" evidence="3">
    <location>
        <begin position="247"/>
        <end position="308"/>
    </location>
</feature>
<dbReference type="SMART" id="SM00225">
    <property type="entry name" value="BTB"/>
    <property type="match status" value="1"/>
</dbReference>
<comment type="subcellular location">
    <subcellularLocation>
        <location evidence="1">Nucleus</location>
    </subcellularLocation>
</comment>
<proteinExistence type="predicted"/>
<feature type="region of interest" description="Disordered" evidence="3">
    <location>
        <begin position="101"/>
        <end position="177"/>
    </location>
</feature>
<feature type="domain" description="BTB" evidence="4">
    <location>
        <begin position="12"/>
        <end position="77"/>
    </location>
</feature>
<feature type="compositionally biased region" description="Gly residues" evidence="3">
    <location>
        <begin position="161"/>
        <end position="176"/>
    </location>
</feature>
<feature type="compositionally biased region" description="Basic and acidic residues" evidence="3">
    <location>
        <begin position="277"/>
        <end position="291"/>
    </location>
</feature>
<evidence type="ECO:0000313" key="6">
    <source>
        <dbReference type="Proteomes" id="UP001153292"/>
    </source>
</evidence>
<evidence type="ECO:0000256" key="1">
    <source>
        <dbReference type="ARBA" id="ARBA00004123"/>
    </source>
</evidence>
<dbReference type="EMBL" id="OU963895">
    <property type="protein sequence ID" value="CAH2985140.1"/>
    <property type="molecule type" value="Genomic_DNA"/>
</dbReference>
<evidence type="ECO:0000313" key="5">
    <source>
        <dbReference type="EMBL" id="CAH2985140.1"/>
    </source>
</evidence>
<dbReference type="PANTHER" id="PTHR23110">
    <property type="entry name" value="BTB DOMAIN TRANSCRIPTION FACTOR"/>
    <property type="match status" value="1"/>
</dbReference>
<dbReference type="InterPro" id="IPR051095">
    <property type="entry name" value="Dros_DevTransReg"/>
</dbReference>
<feature type="compositionally biased region" description="Low complexity" evidence="3">
    <location>
        <begin position="247"/>
        <end position="275"/>
    </location>
</feature>
<dbReference type="PANTHER" id="PTHR23110:SF81">
    <property type="entry name" value="BTB-PROTEIN-VII, ISOFORM F-RELATED"/>
    <property type="match status" value="1"/>
</dbReference>
<evidence type="ECO:0000256" key="3">
    <source>
        <dbReference type="SAM" id="MobiDB-lite"/>
    </source>
</evidence>
<evidence type="ECO:0000256" key="2">
    <source>
        <dbReference type="ARBA" id="ARBA00023242"/>
    </source>
</evidence>